<organism evidence="1 2">
    <name type="scientific">Psychroflexus salinarum</name>
    <dbReference type="NCBI Taxonomy" id="546024"/>
    <lineage>
        <taxon>Bacteria</taxon>
        <taxon>Pseudomonadati</taxon>
        <taxon>Bacteroidota</taxon>
        <taxon>Flavobacteriia</taxon>
        <taxon>Flavobacteriales</taxon>
        <taxon>Flavobacteriaceae</taxon>
        <taxon>Psychroflexus</taxon>
    </lineage>
</organism>
<comment type="caution">
    <text evidence="1">The sequence shown here is derived from an EMBL/GenBank/DDBJ whole genome shotgun (WGS) entry which is preliminary data.</text>
</comment>
<dbReference type="RefSeq" id="WP_379657033.1">
    <property type="nucleotide sequence ID" value="NZ_JBHTIV010000005.1"/>
</dbReference>
<sequence length="259" mass="29560">MKFRHYPIIVLLLLSILGVHNKSVAQVYHEVGIMAGPVSFRGDYGLRGDNETINNNIGLGFGINHHLNFAYTNFITQYPRQHFKVRSSLIYHSTSLNHYGAIAEKNNEAGLQLRSMYGEANVLEIGSGLEYYLMRIRDFERNANTFTPYAGIGLNLVYYSPVADTTLEDGLGLPETTFPTFLADPGNEPAFTNEANVTFSANFQGGLKYKITKRSDLFAELRWHYYFSDFVDGLEPIGDQNKYNDWMFWFTFGYNYTLD</sequence>
<dbReference type="InterPro" id="IPR011250">
    <property type="entry name" value="OMP/PagP_B-barrel"/>
</dbReference>
<dbReference type="EMBL" id="JBHTIV010000005">
    <property type="protein sequence ID" value="MFD0931703.1"/>
    <property type="molecule type" value="Genomic_DNA"/>
</dbReference>
<protein>
    <recommendedName>
        <fullName evidence="3">Glutamate dehydrogenase</fullName>
    </recommendedName>
</protein>
<gene>
    <name evidence="1" type="ORF">ACFQ0R_03725</name>
</gene>
<proteinExistence type="predicted"/>
<reference evidence="2" key="1">
    <citation type="journal article" date="2019" name="Int. J. Syst. Evol. Microbiol.">
        <title>The Global Catalogue of Microorganisms (GCM) 10K type strain sequencing project: providing services to taxonomists for standard genome sequencing and annotation.</title>
        <authorList>
            <consortium name="The Broad Institute Genomics Platform"/>
            <consortium name="The Broad Institute Genome Sequencing Center for Infectious Disease"/>
            <person name="Wu L."/>
            <person name="Ma J."/>
        </authorList>
    </citation>
    <scope>NUCLEOTIDE SEQUENCE [LARGE SCALE GENOMIC DNA]</scope>
    <source>
        <strain evidence="2">CCUG 56752</strain>
    </source>
</reference>
<dbReference type="NCBIfam" id="NF047659">
    <property type="entry name" value="THC0290_0291_fam"/>
    <property type="match status" value="1"/>
</dbReference>
<evidence type="ECO:0000313" key="2">
    <source>
        <dbReference type="Proteomes" id="UP001597049"/>
    </source>
</evidence>
<dbReference type="Proteomes" id="UP001597049">
    <property type="component" value="Unassembled WGS sequence"/>
</dbReference>
<evidence type="ECO:0000313" key="1">
    <source>
        <dbReference type="EMBL" id="MFD0931703.1"/>
    </source>
</evidence>
<name>A0ABW3GPX5_9FLAO</name>
<keyword evidence="2" id="KW-1185">Reference proteome</keyword>
<accession>A0ABW3GPX5</accession>
<dbReference type="SUPFAM" id="SSF56925">
    <property type="entry name" value="OMPA-like"/>
    <property type="match status" value="1"/>
</dbReference>
<evidence type="ECO:0008006" key="3">
    <source>
        <dbReference type="Google" id="ProtNLM"/>
    </source>
</evidence>
<dbReference type="Gene3D" id="2.40.160.20">
    <property type="match status" value="1"/>
</dbReference>